<feature type="non-terminal residue" evidence="1">
    <location>
        <position position="1"/>
    </location>
</feature>
<organism evidence="1">
    <name type="scientific">marine metagenome</name>
    <dbReference type="NCBI Taxonomy" id="408172"/>
    <lineage>
        <taxon>unclassified sequences</taxon>
        <taxon>metagenomes</taxon>
        <taxon>ecological metagenomes</taxon>
    </lineage>
</organism>
<protein>
    <recommendedName>
        <fullName evidence="2">ABC transporter domain-containing protein</fullName>
    </recommendedName>
</protein>
<sequence>TGDLDIKNAKTTVDLIINIVKERSLSLIIATHDMNLANRLDDTLHL</sequence>
<dbReference type="AlphaFoldDB" id="A0A382A067"/>
<proteinExistence type="predicted"/>
<dbReference type="EMBL" id="UINC01023338">
    <property type="protein sequence ID" value="SVA94799.1"/>
    <property type="molecule type" value="Genomic_DNA"/>
</dbReference>
<dbReference type="SUPFAM" id="SSF52540">
    <property type="entry name" value="P-loop containing nucleoside triphosphate hydrolases"/>
    <property type="match status" value="1"/>
</dbReference>
<reference evidence="1" key="1">
    <citation type="submission" date="2018-05" db="EMBL/GenBank/DDBJ databases">
        <authorList>
            <person name="Lanie J.A."/>
            <person name="Ng W.-L."/>
            <person name="Kazmierczak K.M."/>
            <person name="Andrzejewski T.M."/>
            <person name="Davidsen T.M."/>
            <person name="Wayne K.J."/>
            <person name="Tettelin H."/>
            <person name="Glass J.I."/>
            <person name="Rusch D."/>
            <person name="Podicherti R."/>
            <person name="Tsui H.-C.T."/>
            <person name="Winkler M.E."/>
        </authorList>
    </citation>
    <scope>NUCLEOTIDE SEQUENCE</scope>
</reference>
<name>A0A382A067_9ZZZZ</name>
<evidence type="ECO:0000313" key="1">
    <source>
        <dbReference type="EMBL" id="SVA94799.1"/>
    </source>
</evidence>
<gene>
    <name evidence="1" type="ORF">METZ01_LOCUS147653</name>
</gene>
<dbReference type="InterPro" id="IPR027417">
    <property type="entry name" value="P-loop_NTPase"/>
</dbReference>
<accession>A0A382A067</accession>
<evidence type="ECO:0008006" key="2">
    <source>
        <dbReference type="Google" id="ProtNLM"/>
    </source>
</evidence>